<gene>
    <name evidence="2" type="ORF">EHO59_03665</name>
</gene>
<dbReference type="InterPro" id="IPR014729">
    <property type="entry name" value="Rossmann-like_a/b/a_fold"/>
</dbReference>
<dbReference type="Pfam" id="PF01171">
    <property type="entry name" value="ATP_bind_3"/>
    <property type="match status" value="1"/>
</dbReference>
<dbReference type="EMBL" id="RQEP01000005">
    <property type="protein sequence ID" value="TGK07214.1"/>
    <property type="molecule type" value="Genomic_DNA"/>
</dbReference>
<protein>
    <submittedName>
        <fullName evidence="2">Arginosuccinate synthase</fullName>
    </submittedName>
</protein>
<dbReference type="RefSeq" id="WP_135584839.1">
    <property type="nucleotide sequence ID" value="NZ_RQEP01000005.1"/>
</dbReference>
<reference evidence="2" key="1">
    <citation type="journal article" date="2019" name="PLoS Negl. Trop. Dis.">
        <title>Revisiting the worldwide diversity of Leptospira species in the environment.</title>
        <authorList>
            <person name="Vincent A.T."/>
            <person name="Schiettekatte O."/>
            <person name="Bourhy P."/>
            <person name="Veyrier F.J."/>
            <person name="Picardeau M."/>
        </authorList>
    </citation>
    <scope>NUCLEOTIDE SEQUENCE [LARGE SCALE GENOMIC DNA]</scope>
    <source>
        <strain evidence="2">SSS9</strain>
    </source>
</reference>
<evidence type="ECO:0000259" key="1">
    <source>
        <dbReference type="Pfam" id="PF01171"/>
    </source>
</evidence>
<dbReference type="SUPFAM" id="SSF52402">
    <property type="entry name" value="Adenine nucleotide alpha hydrolases-like"/>
    <property type="match status" value="1"/>
</dbReference>
<keyword evidence="3" id="KW-1185">Reference proteome</keyword>
<organism evidence="2 3">
    <name type="scientific">Leptospira semungkisensis</name>
    <dbReference type="NCBI Taxonomy" id="2484985"/>
    <lineage>
        <taxon>Bacteria</taxon>
        <taxon>Pseudomonadati</taxon>
        <taxon>Spirochaetota</taxon>
        <taxon>Spirochaetia</taxon>
        <taxon>Leptospirales</taxon>
        <taxon>Leptospiraceae</taxon>
        <taxon>Leptospira</taxon>
    </lineage>
</organism>
<proteinExistence type="predicted"/>
<dbReference type="AlphaFoldDB" id="A0A4R9G6R7"/>
<evidence type="ECO:0000313" key="2">
    <source>
        <dbReference type="EMBL" id="TGK07214.1"/>
    </source>
</evidence>
<dbReference type="OrthoDB" id="9774475at2"/>
<feature type="domain" description="tRNA(Ile)-lysidine/2-thiocytidine synthase N-terminal" evidence="1">
    <location>
        <begin position="29"/>
        <end position="95"/>
    </location>
</feature>
<evidence type="ECO:0000313" key="3">
    <source>
        <dbReference type="Proteomes" id="UP000297453"/>
    </source>
</evidence>
<sequence length="105" mass="12329">MKEPIQNIFQTAWERLGVYHSLMREKTAVLAYSGGKDSSLLLHFYLWLLEKELILKPPVLYHLDHSIRMNQEQESEIKKFAKSLDILLVFKKKTSRNSLNELNLA</sequence>
<dbReference type="Proteomes" id="UP000297453">
    <property type="component" value="Unassembled WGS sequence"/>
</dbReference>
<accession>A0A4R9G6R7</accession>
<dbReference type="Gene3D" id="3.40.50.620">
    <property type="entry name" value="HUPs"/>
    <property type="match status" value="1"/>
</dbReference>
<dbReference type="InterPro" id="IPR011063">
    <property type="entry name" value="TilS/TtcA_N"/>
</dbReference>
<comment type="caution">
    <text evidence="2">The sequence shown here is derived from an EMBL/GenBank/DDBJ whole genome shotgun (WGS) entry which is preliminary data.</text>
</comment>
<name>A0A4R9G6R7_9LEPT</name>